<keyword evidence="4" id="KW-0276">Fatty acid metabolism</keyword>
<dbReference type="PROSITE" id="PS50968">
    <property type="entry name" value="BIOTINYL_LIPOYL"/>
    <property type="match status" value="1"/>
</dbReference>
<keyword evidence="4" id="KW-0443">Lipid metabolism</keyword>
<evidence type="ECO:0000313" key="6">
    <source>
        <dbReference type="EMBL" id="MFC6036581.1"/>
    </source>
</evidence>
<evidence type="ECO:0000259" key="5">
    <source>
        <dbReference type="PROSITE" id="PS50968"/>
    </source>
</evidence>
<dbReference type="EMBL" id="JBHPON010000002">
    <property type="protein sequence ID" value="MFC6036581.1"/>
    <property type="molecule type" value="Genomic_DNA"/>
</dbReference>
<dbReference type="SUPFAM" id="SSF51230">
    <property type="entry name" value="Single hybrid motif"/>
    <property type="match status" value="1"/>
</dbReference>
<comment type="caution">
    <text evidence="6">The sequence shown here is derived from an EMBL/GenBank/DDBJ whole genome shotgun (WGS) entry which is preliminary data.</text>
</comment>
<feature type="domain" description="Lipoyl-binding" evidence="5">
    <location>
        <begin position="75"/>
        <end position="151"/>
    </location>
</feature>
<comment type="pathway">
    <text evidence="4">Lipid metabolism; fatty acid biosynthesis.</text>
</comment>
<gene>
    <name evidence="6" type="ORF">ACFMB1_13570</name>
</gene>
<keyword evidence="4" id="KW-0444">Lipid biosynthesis</keyword>
<sequence length="153" mass="16557">MSNDLPLSPEDVEEITSILSKSSYDVLDIETARFRLRVKRAGEGFTQEWSPIGGEAAKTVASAVEPEVAAEEDGLLTIKPPLPGTFYRAPQPGAPPFVKVGDKVTPDTVVAIIETMKLMNPVHARVTGEIVEIVPENAEPIEAHTVLMKVKPE</sequence>
<evidence type="ECO:0000256" key="2">
    <source>
        <dbReference type="ARBA" id="ARBA00017562"/>
    </source>
</evidence>
<dbReference type="Gene3D" id="2.40.50.100">
    <property type="match status" value="1"/>
</dbReference>
<accession>A0ABW1KZL7</accession>
<dbReference type="PRINTS" id="PR01071">
    <property type="entry name" value="ACOABIOTINCC"/>
</dbReference>
<evidence type="ECO:0000256" key="4">
    <source>
        <dbReference type="RuleBase" id="RU364072"/>
    </source>
</evidence>
<evidence type="ECO:0000256" key="1">
    <source>
        <dbReference type="ARBA" id="ARBA00003761"/>
    </source>
</evidence>
<dbReference type="PANTHER" id="PTHR45266">
    <property type="entry name" value="OXALOACETATE DECARBOXYLASE ALPHA CHAIN"/>
    <property type="match status" value="1"/>
</dbReference>
<keyword evidence="4" id="KW-0275">Fatty acid biosynthesis</keyword>
<dbReference type="Proteomes" id="UP001596116">
    <property type="component" value="Unassembled WGS sequence"/>
</dbReference>
<name>A0ABW1KZL7_9PROT</name>
<dbReference type="RefSeq" id="WP_379882177.1">
    <property type="nucleotide sequence ID" value="NZ_JBHPON010000002.1"/>
</dbReference>
<dbReference type="InterPro" id="IPR050709">
    <property type="entry name" value="Biotin_Carboxyl_Carrier/Decarb"/>
</dbReference>
<organism evidence="6 7">
    <name type="scientific">Hyphococcus aureus</name>
    <dbReference type="NCBI Taxonomy" id="2666033"/>
    <lineage>
        <taxon>Bacteria</taxon>
        <taxon>Pseudomonadati</taxon>
        <taxon>Pseudomonadota</taxon>
        <taxon>Alphaproteobacteria</taxon>
        <taxon>Parvularculales</taxon>
        <taxon>Parvularculaceae</taxon>
        <taxon>Hyphococcus</taxon>
    </lineage>
</organism>
<dbReference type="InterPro" id="IPR011053">
    <property type="entry name" value="Single_hybrid_motif"/>
</dbReference>
<reference evidence="6 7" key="1">
    <citation type="submission" date="2024-09" db="EMBL/GenBank/DDBJ databases">
        <authorList>
            <person name="Zhang Z.-H."/>
        </authorList>
    </citation>
    <scope>NUCLEOTIDE SEQUENCE [LARGE SCALE GENOMIC DNA]</scope>
    <source>
        <strain evidence="6 7">HHTR114</strain>
    </source>
</reference>
<dbReference type="Pfam" id="PF00364">
    <property type="entry name" value="Biotin_lipoyl"/>
    <property type="match status" value="1"/>
</dbReference>
<comment type="function">
    <text evidence="1 4">This protein is a component of the acetyl coenzyme A carboxylase complex; first, biotin carboxylase catalyzes the carboxylation of the carrier protein and then the transcarboxylase transfers the carboxyl group to form malonyl-CoA.</text>
</comment>
<dbReference type="PANTHER" id="PTHR45266:SF3">
    <property type="entry name" value="OXALOACETATE DECARBOXYLASE ALPHA CHAIN"/>
    <property type="match status" value="1"/>
</dbReference>
<keyword evidence="7" id="KW-1185">Reference proteome</keyword>
<evidence type="ECO:0000256" key="3">
    <source>
        <dbReference type="ARBA" id="ARBA00023267"/>
    </source>
</evidence>
<dbReference type="InterPro" id="IPR000089">
    <property type="entry name" value="Biotin_lipoyl"/>
</dbReference>
<dbReference type="CDD" id="cd06850">
    <property type="entry name" value="biotinyl_domain"/>
    <property type="match status" value="1"/>
</dbReference>
<evidence type="ECO:0000313" key="7">
    <source>
        <dbReference type="Proteomes" id="UP001596116"/>
    </source>
</evidence>
<keyword evidence="3 4" id="KW-0092">Biotin</keyword>
<protein>
    <recommendedName>
        <fullName evidence="2 4">Biotin carboxyl carrier protein of acetyl-CoA carboxylase</fullName>
    </recommendedName>
</protein>
<dbReference type="InterPro" id="IPR001249">
    <property type="entry name" value="AcCoA_biotinCC"/>
</dbReference>
<proteinExistence type="predicted"/>